<evidence type="ECO:0000313" key="2">
    <source>
        <dbReference type="EMBL" id="KAA6317125.1"/>
    </source>
</evidence>
<name>A0A5J4Q5U8_9ZZZZ</name>
<dbReference type="EMBL" id="SNRY01004628">
    <property type="protein sequence ID" value="KAA6317125.1"/>
    <property type="molecule type" value="Genomic_DNA"/>
</dbReference>
<keyword evidence="1" id="KW-0175">Coiled coil</keyword>
<dbReference type="AlphaFoldDB" id="A0A5J4Q5U8"/>
<protein>
    <recommendedName>
        <fullName evidence="3">Mobilization protein</fullName>
    </recommendedName>
</protein>
<gene>
    <name evidence="2" type="ORF">EZS27_032669</name>
</gene>
<organism evidence="2">
    <name type="scientific">termite gut metagenome</name>
    <dbReference type="NCBI Taxonomy" id="433724"/>
    <lineage>
        <taxon>unclassified sequences</taxon>
        <taxon>metagenomes</taxon>
        <taxon>organismal metagenomes</taxon>
    </lineage>
</organism>
<evidence type="ECO:0000256" key="1">
    <source>
        <dbReference type="SAM" id="Coils"/>
    </source>
</evidence>
<comment type="caution">
    <text evidence="2">The sequence shown here is derived from an EMBL/GenBank/DDBJ whole genome shotgun (WGS) entry which is preliminary data.</text>
</comment>
<sequence length="208" mass="24230">MDETQEALKHVKGQFKTEKLKSTAADVGSSFIEGIGSIIGSSKVKIQQQEIENLKIENQKLAREVKNLKQNIQVLQKEHETAIDKLKQELKKIYDLFPYIKELLRMENLCRYLDFSESLTKMILKMKPVAFSGKLYSAEYQRKFETDNSVAEIKQHPTEQGKLRLTIDGVSDTNWFRQKYQEFQKSIGIHVRPKHETELHNKNKGIMM</sequence>
<feature type="coiled-coil region" evidence="1">
    <location>
        <begin position="44"/>
        <end position="96"/>
    </location>
</feature>
<proteinExistence type="predicted"/>
<evidence type="ECO:0008006" key="3">
    <source>
        <dbReference type="Google" id="ProtNLM"/>
    </source>
</evidence>
<accession>A0A5J4Q5U8</accession>
<reference evidence="2" key="1">
    <citation type="submission" date="2019-03" db="EMBL/GenBank/DDBJ databases">
        <title>Single cell metagenomics reveals metabolic interactions within the superorganism composed of flagellate Streblomastix strix and complex community of Bacteroidetes bacteria on its surface.</title>
        <authorList>
            <person name="Treitli S.C."/>
            <person name="Kolisko M."/>
            <person name="Husnik F."/>
            <person name="Keeling P."/>
            <person name="Hampl V."/>
        </authorList>
    </citation>
    <scope>NUCLEOTIDE SEQUENCE</scope>
    <source>
        <strain evidence="2">STM</strain>
    </source>
</reference>